<evidence type="ECO:0000256" key="2">
    <source>
        <dbReference type="ARBA" id="ARBA00022723"/>
    </source>
</evidence>
<reference evidence="7 8" key="1">
    <citation type="submission" date="2021-02" db="EMBL/GenBank/DDBJ databases">
        <title>Pan-genome distribution and transcriptional activeness of fungal secondary metabolism genes in Aspergillus section Fumigati.</title>
        <authorList>
            <person name="Takahashi H."/>
            <person name="Umemura M."/>
            <person name="Ninomiya A."/>
            <person name="Kusuya Y."/>
            <person name="Urayama S."/>
            <person name="Shimizu M."/>
            <person name="Watanabe A."/>
            <person name="Kamei K."/>
            <person name="Yaguchi T."/>
            <person name="Hagiwara D."/>
        </authorList>
    </citation>
    <scope>NUCLEOTIDE SEQUENCE [LARGE SCALE GENOMIC DNA]</scope>
    <source>
        <strain evidence="7 8">IFM 47045</strain>
    </source>
</reference>
<evidence type="ECO:0000313" key="8">
    <source>
        <dbReference type="Proteomes" id="UP000710440"/>
    </source>
</evidence>
<dbReference type="RefSeq" id="XP_043123247.1">
    <property type="nucleotide sequence ID" value="XM_043267312.1"/>
</dbReference>
<keyword evidence="3" id="KW-0862">Zinc</keyword>
<dbReference type="SUPFAM" id="SSF51316">
    <property type="entry name" value="Mss4-like"/>
    <property type="match status" value="1"/>
</dbReference>
<dbReference type="PANTHER" id="PTHR33337">
    <property type="entry name" value="GFA DOMAIN-CONTAINING PROTEIN"/>
    <property type="match status" value="1"/>
</dbReference>
<protein>
    <submittedName>
        <fullName evidence="7">Uncharacterized protein</fullName>
    </submittedName>
</protein>
<evidence type="ECO:0000256" key="4">
    <source>
        <dbReference type="ARBA" id="ARBA00023239"/>
    </source>
</evidence>
<dbReference type="Proteomes" id="UP000710440">
    <property type="component" value="Unassembled WGS sequence"/>
</dbReference>
<evidence type="ECO:0000256" key="1">
    <source>
        <dbReference type="ARBA" id="ARBA00005495"/>
    </source>
</evidence>
<keyword evidence="2" id="KW-0479">Metal-binding</keyword>
<dbReference type="PROSITE" id="PS51891">
    <property type="entry name" value="CENP_V_GFA"/>
    <property type="match status" value="1"/>
</dbReference>
<comment type="caution">
    <text evidence="7">The sequence shown here is derived from an EMBL/GenBank/DDBJ whole genome shotgun (WGS) entry which is preliminary data.</text>
</comment>
<dbReference type="Gene3D" id="3.90.1590.10">
    <property type="entry name" value="glutathione-dependent formaldehyde- activating enzyme (gfa)"/>
    <property type="match status" value="1"/>
</dbReference>
<feature type="domain" description="CENP-V/GFA" evidence="6">
    <location>
        <begin position="127"/>
        <end position="246"/>
    </location>
</feature>
<dbReference type="InterPro" id="IPR006913">
    <property type="entry name" value="CENP-V/GFA"/>
</dbReference>
<dbReference type="Gene3D" id="3.30.70.100">
    <property type="match status" value="1"/>
</dbReference>
<evidence type="ECO:0000256" key="3">
    <source>
        <dbReference type="ARBA" id="ARBA00022833"/>
    </source>
</evidence>
<evidence type="ECO:0000259" key="5">
    <source>
        <dbReference type="PROSITE" id="PS51502"/>
    </source>
</evidence>
<comment type="similarity">
    <text evidence="1">Belongs to the Gfa family.</text>
</comment>
<feature type="domain" description="Stress-response A/B barrel" evidence="5">
    <location>
        <begin position="5"/>
        <end position="107"/>
    </location>
</feature>
<dbReference type="AlphaFoldDB" id="A0A9P3BUC1"/>
<dbReference type="PROSITE" id="PS51502">
    <property type="entry name" value="S_R_A_B_BARREL"/>
    <property type="match status" value="1"/>
</dbReference>
<dbReference type="Pfam" id="PF04828">
    <property type="entry name" value="GFA"/>
    <property type="match status" value="1"/>
</dbReference>
<dbReference type="InterPro" id="IPR011057">
    <property type="entry name" value="Mss4-like_sf"/>
</dbReference>
<evidence type="ECO:0000259" key="6">
    <source>
        <dbReference type="PROSITE" id="PS51891"/>
    </source>
</evidence>
<keyword evidence="8" id="KW-1185">Reference proteome</keyword>
<dbReference type="SUPFAM" id="SSF54909">
    <property type="entry name" value="Dimeric alpha+beta barrel"/>
    <property type="match status" value="1"/>
</dbReference>
<organism evidence="7 8">
    <name type="scientific">Aspergillus viridinutans</name>
    <dbReference type="NCBI Taxonomy" id="75553"/>
    <lineage>
        <taxon>Eukaryota</taxon>
        <taxon>Fungi</taxon>
        <taxon>Dikarya</taxon>
        <taxon>Ascomycota</taxon>
        <taxon>Pezizomycotina</taxon>
        <taxon>Eurotiomycetes</taxon>
        <taxon>Eurotiomycetidae</taxon>
        <taxon>Eurotiales</taxon>
        <taxon>Aspergillaceae</taxon>
        <taxon>Aspergillus</taxon>
        <taxon>Aspergillus subgen. Fumigati</taxon>
    </lineage>
</organism>
<dbReference type="InterPro" id="IPR011008">
    <property type="entry name" value="Dimeric_a/b-barrel"/>
</dbReference>
<dbReference type="EMBL" id="BOPL01000002">
    <property type="protein sequence ID" value="GIK00061.1"/>
    <property type="molecule type" value="Genomic_DNA"/>
</dbReference>
<dbReference type="GeneID" id="66932058"/>
<sequence>MSETITHIILFKYKPSITWSEFERHFEVFLALQHKCVKPDTGRPYMKSMKAGKNRSWENFSKGLTHGFVLEFENQDDLDYYLTQDPVHLQFSKDAAPMIEDSVVVDIKDGVLFGPGATKPSVNAGTFNGSCHCGTCTWTAEISEPSHILCHCETCRKLGGGPFSMNQIIPRDQLRILTGTPQCYTYTGASVHCYFCPRCTSHIYHHQVVMGDKIIVRTILLDGGQRMPPGGEISPRGSCHGWINWGTSYIKSFRSNEKRSWKLV</sequence>
<dbReference type="GO" id="GO:0016846">
    <property type="term" value="F:carbon-sulfur lyase activity"/>
    <property type="evidence" value="ECO:0007669"/>
    <property type="project" value="InterPro"/>
</dbReference>
<gene>
    <name evidence="7" type="ORF">Aspvir_004076</name>
</gene>
<accession>A0A9P3BUC1</accession>
<evidence type="ECO:0000313" key="7">
    <source>
        <dbReference type="EMBL" id="GIK00061.1"/>
    </source>
</evidence>
<keyword evidence="4" id="KW-0456">Lyase</keyword>
<dbReference type="OrthoDB" id="1601230at2759"/>
<dbReference type="Pfam" id="PF07876">
    <property type="entry name" value="Dabb"/>
    <property type="match status" value="1"/>
</dbReference>
<dbReference type="GO" id="GO:0046872">
    <property type="term" value="F:metal ion binding"/>
    <property type="evidence" value="ECO:0007669"/>
    <property type="project" value="UniProtKB-KW"/>
</dbReference>
<dbReference type="SMART" id="SM00886">
    <property type="entry name" value="Dabb"/>
    <property type="match status" value="1"/>
</dbReference>
<dbReference type="InterPro" id="IPR013097">
    <property type="entry name" value="Dabb"/>
</dbReference>
<dbReference type="PANTHER" id="PTHR33337:SF30">
    <property type="entry name" value="DUF636 DOMAIN PROTEIN (AFU_ORTHOLOGUE AFUA_1G03180)"/>
    <property type="match status" value="1"/>
</dbReference>
<name>A0A9P3BUC1_ASPVI</name>
<proteinExistence type="inferred from homology"/>